<dbReference type="AlphaFoldDB" id="A0AAD8TRN3"/>
<feature type="coiled-coil region" evidence="1">
    <location>
        <begin position="212"/>
        <end position="256"/>
    </location>
</feature>
<keyword evidence="1" id="KW-0175">Coiled coil</keyword>
<organism evidence="3 4">
    <name type="scientific">Lolium multiflorum</name>
    <name type="common">Italian ryegrass</name>
    <name type="synonym">Lolium perenne subsp. multiflorum</name>
    <dbReference type="NCBI Taxonomy" id="4521"/>
    <lineage>
        <taxon>Eukaryota</taxon>
        <taxon>Viridiplantae</taxon>
        <taxon>Streptophyta</taxon>
        <taxon>Embryophyta</taxon>
        <taxon>Tracheophyta</taxon>
        <taxon>Spermatophyta</taxon>
        <taxon>Magnoliopsida</taxon>
        <taxon>Liliopsida</taxon>
        <taxon>Poales</taxon>
        <taxon>Poaceae</taxon>
        <taxon>BOP clade</taxon>
        <taxon>Pooideae</taxon>
        <taxon>Poodae</taxon>
        <taxon>Poeae</taxon>
        <taxon>Poeae Chloroplast Group 2 (Poeae type)</taxon>
        <taxon>Loliodinae</taxon>
        <taxon>Loliinae</taxon>
        <taxon>Lolium</taxon>
    </lineage>
</organism>
<reference evidence="3" key="1">
    <citation type="submission" date="2023-07" db="EMBL/GenBank/DDBJ databases">
        <title>A chromosome-level genome assembly of Lolium multiflorum.</title>
        <authorList>
            <person name="Chen Y."/>
            <person name="Copetti D."/>
            <person name="Kolliker R."/>
            <person name="Studer B."/>
        </authorList>
    </citation>
    <scope>NUCLEOTIDE SEQUENCE</scope>
    <source>
        <strain evidence="3">02402/16</strain>
        <tissue evidence="3">Leaf</tissue>
    </source>
</reference>
<protein>
    <submittedName>
        <fullName evidence="3">Uncharacterized protein</fullName>
    </submittedName>
</protein>
<evidence type="ECO:0000313" key="4">
    <source>
        <dbReference type="Proteomes" id="UP001231189"/>
    </source>
</evidence>
<comment type="caution">
    <text evidence="3">The sequence shown here is derived from an EMBL/GenBank/DDBJ whole genome shotgun (WGS) entry which is preliminary data.</text>
</comment>
<keyword evidence="4" id="KW-1185">Reference proteome</keyword>
<evidence type="ECO:0000256" key="2">
    <source>
        <dbReference type="SAM" id="MobiDB-lite"/>
    </source>
</evidence>
<name>A0AAD8TRN3_LOLMU</name>
<feature type="compositionally biased region" description="Low complexity" evidence="2">
    <location>
        <begin position="7"/>
        <end position="24"/>
    </location>
</feature>
<feature type="region of interest" description="Disordered" evidence="2">
    <location>
        <begin position="110"/>
        <end position="135"/>
    </location>
</feature>
<evidence type="ECO:0000313" key="3">
    <source>
        <dbReference type="EMBL" id="KAK1686557.1"/>
    </source>
</evidence>
<dbReference type="Proteomes" id="UP001231189">
    <property type="component" value="Unassembled WGS sequence"/>
</dbReference>
<gene>
    <name evidence="3" type="ORF">QYE76_047405</name>
</gene>
<feature type="region of interest" description="Disordered" evidence="2">
    <location>
        <begin position="1"/>
        <end position="54"/>
    </location>
</feature>
<dbReference type="EMBL" id="JAUUTY010000002">
    <property type="protein sequence ID" value="KAK1686557.1"/>
    <property type="molecule type" value="Genomic_DNA"/>
</dbReference>
<proteinExistence type="predicted"/>
<feature type="compositionally biased region" description="Polar residues" evidence="2">
    <location>
        <begin position="119"/>
        <end position="135"/>
    </location>
</feature>
<evidence type="ECO:0000256" key="1">
    <source>
        <dbReference type="SAM" id="Coils"/>
    </source>
</evidence>
<sequence>MVKKKSSAAATGAGSSSTISKTAADAAMKGGAPEASAAATKGAPGDWPASITTKHDVNKLRSLGLIPDEEGNVILLASEKASAQPPKRYSGGFADEDDLLLDFDEGFIEPPSKKAKATPSGSTPATSGASVLPTASSVPSIPLAPSPFPKEKEISLAVAASSAPFEKLGIQTAITILKDFASQFSSLQAINTRLQKDDVSNSSKLDQAVTIGANARREIDVLRKELDQLKKKMKEEEKAKAEAQAQQKEMENLLLKSITTLLEAVDISSGSAGKLSVDSDPIPLVTESSDRVRMLLQKSKAVLSRLHAMILPKADQQKTLEQLADTFSVNNTEGTIEVFKCTSRTYGALLAFQLLMGHGFKAEMELLTKELPKGPDGLAIDLSSFKASARKCAIQLLELVSANKSTAGGAVPCSSTQTQPP</sequence>
<accession>A0AAD8TRN3</accession>